<protein>
    <submittedName>
        <fullName evidence="1">Uncharacterized protein</fullName>
    </submittedName>
</protein>
<dbReference type="Proteomes" id="UP000014803">
    <property type="component" value="Chromosome"/>
</dbReference>
<dbReference type="PATRIC" id="fig|1254432.3.peg.6418"/>
<accession>S4Y561</accession>
<dbReference type="HOGENOM" id="CLU_2620169_0_0_7"/>
<organism evidence="1 2">
    <name type="scientific">Sorangium cellulosum So0157-2</name>
    <dbReference type="NCBI Taxonomy" id="1254432"/>
    <lineage>
        <taxon>Bacteria</taxon>
        <taxon>Pseudomonadati</taxon>
        <taxon>Myxococcota</taxon>
        <taxon>Polyangia</taxon>
        <taxon>Polyangiales</taxon>
        <taxon>Polyangiaceae</taxon>
        <taxon>Sorangium</taxon>
    </lineage>
</organism>
<gene>
    <name evidence="1" type="ORF">SCE1572_28380</name>
</gene>
<proteinExistence type="predicted"/>
<evidence type="ECO:0000313" key="2">
    <source>
        <dbReference type="Proteomes" id="UP000014803"/>
    </source>
</evidence>
<dbReference type="AlphaFoldDB" id="S4Y561"/>
<reference evidence="1 2" key="1">
    <citation type="journal article" date="2013" name="Sci. Rep.">
        <title>Extraordinary expansion of a Sorangium cellulosum genome from an alkaline milieu.</title>
        <authorList>
            <person name="Han K."/>
            <person name="Li Z.F."/>
            <person name="Peng R."/>
            <person name="Zhu L.P."/>
            <person name="Zhou T."/>
            <person name="Wang L.G."/>
            <person name="Li S.G."/>
            <person name="Zhang X.B."/>
            <person name="Hu W."/>
            <person name="Wu Z.H."/>
            <person name="Qin N."/>
            <person name="Li Y.Z."/>
        </authorList>
    </citation>
    <scope>NUCLEOTIDE SEQUENCE [LARGE SCALE GENOMIC DNA]</scope>
    <source>
        <strain evidence="1 2">So0157-2</strain>
    </source>
</reference>
<name>S4Y561_SORCE</name>
<dbReference type="KEGG" id="scu:SCE1572_28380"/>
<dbReference type="EMBL" id="CP003969">
    <property type="protein sequence ID" value="AGP38043.1"/>
    <property type="molecule type" value="Genomic_DNA"/>
</dbReference>
<sequence length="89" mass="9285">MSRADPGDYHFKGLGMTQESASLSGHKYFCSLMNALGVKAGPDGFPAPGGSGPVTHFGMYDRTEDFIGGGIHPPTIHDPGEFTALKASS</sequence>
<evidence type="ECO:0000313" key="1">
    <source>
        <dbReference type="EMBL" id="AGP38043.1"/>
    </source>
</evidence>